<evidence type="ECO:0000256" key="2">
    <source>
        <dbReference type="ARBA" id="ARBA00007251"/>
    </source>
</evidence>
<evidence type="ECO:0000313" key="11">
    <source>
        <dbReference type="Proteomes" id="UP001353858"/>
    </source>
</evidence>
<comment type="subunit">
    <text evidence="8">Component of the translation initiation factor 2B (eIF2B) complex which is a heterodecamer of two sets of five different subunits: alpha, beta, gamma, delta and epsilon. Subunits alpha, beta and delta comprise a regulatory subcomplex and subunits epsilon and gamma comprise a catalytic subcomplex. Within the complex, the hexameric regulatory complex resides at the center, with the two heterodimeric catalytic subcomplexes bound on opposite sides.</text>
</comment>
<dbReference type="Pfam" id="PF01008">
    <property type="entry name" value="IF-2B"/>
    <property type="match status" value="1"/>
</dbReference>
<dbReference type="GO" id="GO:0005851">
    <property type="term" value="C:eukaryotic translation initiation factor 2B complex"/>
    <property type="evidence" value="ECO:0007669"/>
    <property type="project" value="TreeGrafter"/>
</dbReference>
<evidence type="ECO:0000256" key="7">
    <source>
        <dbReference type="ARBA" id="ARBA00044228"/>
    </source>
</evidence>
<keyword evidence="5" id="KW-0648">Protein biosynthesis</keyword>
<dbReference type="EMBL" id="JARPUR010000002">
    <property type="protein sequence ID" value="KAK4881749.1"/>
    <property type="molecule type" value="Genomic_DNA"/>
</dbReference>
<keyword evidence="3" id="KW-0963">Cytoplasm</keyword>
<proteinExistence type="inferred from homology"/>
<keyword evidence="11" id="KW-1185">Reference proteome</keyword>
<dbReference type="GO" id="GO:0003743">
    <property type="term" value="F:translation initiation factor activity"/>
    <property type="evidence" value="ECO:0007669"/>
    <property type="project" value="UniProtKB-KW"/>
</dbReference>
<evidence type="ECO:0000256" key="6">
    <source>
        <dbReference type="ARBA" id="ARBA00044122"/>
    </source>
</evidence>
<evidence type="ECO:0000256" key="4">
    <source>
        <dbReference type="ARBA" id="ARBA00022540"/>
    </source>
</evidence>
<gene>
    <name evidence="10" type="ORF">RN001_005068</name>
</gene>
<comment type="similarity">
    <text evidence="2 9">Belongs to the eIF-2B alpha/beta/delta subunits family.</text>
</comment>
<evidence type="ECO:0000256" key="5">
    <source>
        <dbReference type="ARBA" id="ARBA00022917"/>
    </source>
</evidence>
<dbReference type="InterPro" id="IPR037171">
    <property type="entry name" value="NagB/RpiA_transferase-like"/>
</dbReference>
<evidence type="ECO:0000256" key="9">
    <source>
        <dbReference type="RuleBase" id="RU003814"/>
    </source>
</evidence>
<dbReference type="Proteomes" id="UP001353858">
    <property type="component" value="Unassembled WGS sequence"/>
</dbReference>
<name>A0AAN7PZJ4_9COLE</name>
<dbReference type="FunFam" id="3.40.50.10470:FF:000009">
    <property type="entry name" value="Translation initiation factor eIF2B subunit"/>
    <property type="match status" value="1"/>
</dbReference>
<dbReference type="InterPro" id="IPR042529">
    <property type="entry name" value="IF_2B-like_C"/>
</dbReference>
<dbReference type="PANTHER" id="PTHR45859:SF1">
    <property type="entry name" value="TRANSLATION INITIATION FACTOR EIF-2B SUBUNIT BETA"/>
    <property type="match status" value="1"/>
</dbReference>
<evidence type="ECO:0000313" key="10">
    <source>
        <dbReference type="EMBL" id="KAK4881749.1"/>
    </source>
</evidence>
<dbReference type="SUPFAM" id="SSF100950">
    <property type="entry name" value="NagB/RpiA/CoA transferase-like"/>
    <property type="match status" value="1"/>
</dbReference>
<dbReference type="GO" id="GO:0005829">
    <property type="term" value="C:cytosol"/>
    <property type="evidence" value="ECO:0007669"/>
    <property type="project" value="UniProtKB-SubCell"/>
</dbReference>
<reference evidence="11" key="1">
    <citation type="submission" date="2023-01" db="EMBL/GenBank/DDBJ databases">
        <title>Key to firefly adult light organ development and bioluminescence: homeobox transcription factors regulate luciferase expression and transportation to peroxisome.</title>
        <authorList>
            <person name="Fu X."/>
        </authorList>
    </citation>
    <scope>NUCLEOTIDE SEQUENCE [LARGE SCALE GENOMIC DNA]</scope>
</reference>
<evidence type="ECO:0000256" key="1">
    <source>
        <dbReference type="ARBA" id="ARBA00004514"/>
    </source>
</evidence>
<dbReference type="PANTHER" id="PTHR45859">
    <property type="entry name" value="TRANSLATION INITIATION FACTOR EIF-2B SUBUNIT BETA"/>
    <property type="match status" value="1"/>
</dbReference>
<evidence type="ECO:0000256" key="8">
    <source>
        <dbReference type="ARBA" id="ARBA00046432"/>
    </source>
</evidence>
<organism evidence="10 11">
    <name type="scientific">Aquatica leii</name>
    <dbReference type="NCBI Taxonomy" id="1421715"/>
    <lineage>
        <taxon>Eukaryota</taxon>
        <taxon>Metazoa</taxon>
        <taxon>Ecdysozoa</taxon>
        <taxon>Arthropoda</taxon>
        <taxon>Hexapoda</taxon>
        <taxon>Insecta</taxon>
        <taxon>Pterygota</taxon>
        <taxon>Neoptera</taxon>
        <taxon>Endopterygota</taxon>
        <taxon>Coleoptera</taxon>
        <taxon>Polyphaga</taxon>
        <taxon>Elateriformia</taxon>
        <taxon>Elateroidea</taxon>
        <taxon>Lampyridae</taxon>
        <taxon>Luciolinae</taxon>
        <taxon>Aquatica</taxon>
    </lineage>
</organism>
<keyword evidence="4" id="KW-0396">Initiation factor</keyword>
<sequence length="344" mass="38470">MLETELVDVINLISDIRHGKVYTSYDVAIHTEQLIEKLISEGQWNTAEDLMVLIKARINRIMSALPQESTPVNIMRHILKIIRELYDTGFKYKSEGQQSLHHLITSNVDNAEDYSKPLPSLRSSLLDHLAEYKTGLELSTDNIATQALEHIHADEIILTVGKSNTVEKFLKHAAEKRKFQVIVVEAAPLYHGHEMAINLTKSNIQTTVIPDSAVFAMMSRVNKVIIGTHTVMANGGLRAACGVHMVALAAKRYSVPIMVLAHMYKLSPLHLCYEQDAFNICASPADVLPYSSGPIINKVHVYNPVFDYVPPDLVTLFISHQGGNAPSYVYRLLSELYDPNDNEI</sequence>
<evidence type="ECO:0000256" key="3">
    <source>
        <dbReference type="ARBA" id="ARBA00022490"/>
    </source>
</evidence>
<dbReference type="AlphaFoldDB" id="A0AAN7PZJ4"/>
<comment type="caution">
    <text evidence="10">The sequence shown here is derived from an EMBL/GenBank/DDBJ whole genome shotgun (WGS) entry which is preliminary data.</text>
</comment>
<comment type="subcellular location">
    <subcellularLocation>
        <location evidence="1">Cytoplasm</location>
        <location evidence="1">Cytosol</location>
    </subcellularLocation>
</comment>
<accession>A0AAN7PZJ4</accession>
<protein>
    <recommendedName>
        <fullName evidence="6">Translation initiation factor eIF2B subunit beta</fullName>
    </recommendedName>
    <alternativeName>
        <fullName evidence="7">eIF2B GDP-GTP exchange factor subunit beta</fullName>
    </alternativeName>
</protein>
<dbReference type="Gene3D" id="3.40.50.10470">
    <property type="entry name" value="Translation initiation factor eif-2b, domain 2"/>
    <property type="match status" value="1"/>
</dbReference>
<dbReference type="InterPro" id="IPR051855">
    <property type="entry name" value="eIF2B_beta_subunit"/>
</dbReference>
<dbReference type="InterPro" id="IPR000649">
    <property type="entry name" value="IF-2B-related"/>
</dbReference>
<dbReference type="GO" id="GO:0005085">
    <property type="term" value="F:guanyl-nucleotide exchange factor activity"/>
    <property type="evidence" value="ECO:0007669"/>
    <property type="project" value="TreeGrafter"/>
</dbReference>